<dbReference type="EMBL" id="AP019300">
    <property type="protein sequence ID" value="BBH02533.1"/>
    <property type="molecule type" value="Genomic_DNA"/>
</dbReference>
<gene>
    <name evidence="5" type="ORF">Prudu_013134</name>
</gene>
<dbReference type="PANTHER" id="PTHR31580">
    <property type="entry name" value="FILAMENT-LIKE PLANT PROTEIN 4"/>
    <property type="match status" value="1"/>
</dbReference>
<protein>
    <recommendedName>
        <fullName evidence="6">Filament-like plant protein</fullName>
    </recommendedName>
</protein>
<name>A0A4Y1REQ1_PRUDU</name>
<evidence type="ECO:0000313" key="5">
    <source>
        <dbReference type="EMBL" id="BBH02533.1"/>
    </source>
</evidence>
<proteinExistence type="inferred from homology"/>
<feature type="compositionally biased region" description="Low complexity" evidence="4">
    <location>
        <begin position="58"/>
        <end position="67"/>
    </location>
</feature>
<dbReference type="InterPro" id="IPR008587">
    <property type="entry name" value="FPP_plant"/>
</dbReference>
<evidence type="ECO:0000256" key="1">
    <source>
        <dbReference type="ARBA" id="ARBA00005921"/>
    </source>
</evidence>
<dbReference type="SUPFAM" id="SSF57997">
    <property type="entry name" value="Tropomyosin"/>
    <property type="match status" value="1"/>
</dbReference>
<feature type="coiled-coil region" evidence="3">
    <location>
        <begin position="138"/>
        <end position="226"/>
    </location>
</feature>
<evidence type="ECO:0000256" key="3">
    <source>
        <dbReference type="SAM" id="Coils"/>
    </source>
</evidence>
<comment type="similarity">
    <text evidence="1">Belongs to the FPP family.</text>
</comment>
<keyword evidence="2 3" id="KW-0175">Coiled coil</keyword>
<feature type="coiled-coil region" evidence="3">
    <location>
        <begin position="433"/>
        <end position="502"/>
    </location>
</feature>
<dbReference type="AlphaFoldDB" id="A0A4Y1REQ1"/>
<evidence type="ECO:0000256" key="2">
    <source>
        <dbReference type="ARBA" id="ARBA00023054"/>
    </source>
</evidence>
<sequence>MESLVCWLRLDRTRNLDTQISLKFQAQGSQGDAALLKFKMDRRSRLWRRKSSEKSPGETESSGSMSSHSERFSDDQANPTHTTLLPEVTSKAPRNEEEDNESVETLTEKLSAALLNSSAKDDLVKQHAKVAEEAVSGWEKAENEVLGLKQQLEAANQKNSALEDRVGHLDGALKECVRQIRQAREEQDQNTREVVAIKTREWESSKSVLQSQLVDLQAQLQTANTEAAASIDFDLSSKLEATEKENSALQLKLLSRVKELEVRTIERDLSAQAAETASKQYLESIKRVSKLEAECRRLKVLTRKTLPANDHKPFSTSSVYMESFTDSPSESGERVLAIDPDPHKVSGLYPIQYDPSQSDSRASAQITEHGQFKNEKDFGKNLMVPSVEINLMDDFLEMERLAALSDTENDSCHLESGIVYQPHTEENPLKTEFETMIQRATELERKLENMAAEKVELEMTLTECQKQLEASQSQLVEADMKLEDLKRELALANDSVYAADEEVKTYQTMRVVAESQLRAVQTEFNSLLLKVGSLEEEVWKERNLSAENVAKCLKLENELFSMKHEAERQRAVELQRLASTNGELKIKQEKELALAANRFAECQKTIASLGQQLKSLSTLEDILVDSESPPELIEEGMQCHIQCP</sequence>
<feature type="region of interest" description="Disordered" evidence="4">
    <location>
        <begin position="46"/>
        <end position="106"/>
    </location>
</feature>
<reference evidence="5" key="1">
    <citation type="journal article" date="2019" name="Science">
        <title>Mutation of a bHLH transcription factor allowed almond domestication.</title>
        <authorList>
            <person name="Sanchez-Perez R."/>
            <person name="Pavan S."/>
            <person name="Mazzeo R."/>
            <person name="Moldovan C."/>
            <person name="Aiese Cigliano R."/>
            <person name="Del Cueto J."/>
            <person name="Ricciardi F."/>
            <person name="Lotti C."/>
            <person name="Ricciardi L."/>
            <person name="Dicenta F."/>
            <person name="Lopez-Marques R.L."/>
            <person name="Lindberg Moller B."/>
        </authorList>
    </citation>
    <scope>NUCLEOTIDE SEQUENCE</scope>
</reference>
<evidence type="ECO:0000256" key="4">
    <source>
        <dbReference type="SAM" id="MobiDB-lite"/>
    </source>
</evidence>
<dbReference type="Pfam" id="PF05911">
    <property type="entry name" value="FPP"/>
    <property type="match status" value="2"/>
</dbReference>
<dbReference type="PANTHER" id="PTHR31580:SF49">
    <property type="entry name" value="FILAMENT-LIKE PLANT PROTEIN 3"/>
    <property type="match status" value="1"/>
</dbReference>
<accession>A0A4Y1REQ1</accession>
<evidence type="ECO:0008006" key="6">
    <source>
        <dbReference type="Google" id="ProtNLM"/>
    </source>
</evidence>
<organism evidence="5">
    <name type="scientific">Prunus dulcis</name>
    <name type="common">Almond</name>
    <name type="synonym">Amygdalus dulcis</name>
    <dbReference type="NCBI Taxonomy" id="3755"/>
    <lineage>
        <taxon>Eukaryota</taxon>
        <taxon>Viridiplantae</taxon>
        <taxon>Streptophyta</taxon>
        <taxon>Embryophyta</taxon>
        <taxon>Tracheophyta</taxon>
        <taxon>Spermatophyta</taxon>
        <taxon>Magnoliopsida</taxon>
        <taxon>eudicotyledons</taxon>
        <taxon>Gunneridae</taxon>
        <taxon>Pentapetalae</taxon>
        <taxon>rosids</taxon>
        <taxon>fabids</taxon>
        <taxon>Rosales</taxon>
        <taxon>Rosaceae</taxon>
        <taxon>Amygdaloideae</taxon>
        <taxon>Amygdaleae</taxon>
        <taxon>Prunus</taxon>
    </lineage>
</organism>
<feature type="compositionally biased region" description="Basic and acidic residues" evidence="4">
    <location>
        <begin position="46"/>
        <end position="57"/>
    </location>
</feature>